<proteinExistence type="inferred from homology"/>
<dbReference type="InterPro" id="IPR036526">
    <property type="entry name" value="C-N_Hydrolase_sf"/>
</dbReference>
<comment type="similarity">
    <text evidence="2">Belongs to the carbon-nitrogen hydrolase superfamily. Nitrilase family.</text>
</comment>
<dbReference type="HOGENOM" id="CLU_030130_6_1_1"/>
<name>A0A061GVC3_THECC</name>
<feature type="active site" description="Proton acceptor" evidence="5">
    <location>
        <position position="91"/>
    </location>
</feature>
<dbReference type="SUPFAM" id="SSF56317">
    <property type="entry name" value="Carbon-nitrogen hydrolase"/>
    <property type="match status" value="1"/>
</dbReference>
<dbReference type="Gene3D" id="3.60.110.10">
    <property type="entry name" value="Carbon-nitrogen hydrolase"/>
    <property type="match status" value="1"/>
</dbReference>
<feature type="region of interest" description="Disordered" evidence="6">
    <location>
        <begin position="1"/>
        <end position="26"/>
    </location>
</feature>
<sequence length="371" mass="40091">MQTSPLSDKQNDISTPTHKTMSLVPAPPISQPDGPLFAEVDMGGDSFAPTIRATVVQASTVFYGTPATLDKAERLLAEAAGYGSQLVLFPEAFIGGYPRGSNFGVTIGNRAAKGKEEFRKYHASAIDVPGPEVDRLAAMAGKYKVYLVMGVIERDGYTLYCTVLFFDSQGRFLGKHRKIMPTALERIIWGFGDGSTIPVFETPIGKIGAAVCWENKMPLLRTAMYAKGVEIYCAPTADSRDVWQASMTHIALEGGCFVLSANQFCQRKDYPPPPEYLFSGTEEELTPDSVVCAGGSVIISPSGAILAGPNYDGEALISADLDLGEIARAKFDFDVVGHYSRPEVFSLVVRDHPAKPVTFTSASEKTEDAYK</sequence>
<dbReference type="Proteomes" id="UP000026915">
    <property type="component" value="Chromosome 9"/>
</dbReference>
<dbReference type="AlphaFoldDB" id="A0A061GVC3"/>
<reference evidence="8 9" key="1">
    <citation type="journal article" date="2013" name="Genome Biol.">
        <title>The genome sequence of the most widely cultivated cacao type and its use to identify candidate genes regulating pod color.</title>
        <authorList>
            <person name="Motamayor J.C."/>
            <person name="Mockaitis K."/>
            <person name="Schmutz J."/>
            <person name="Haiminen N."/>
            <person name="Iii D.L."/>
            <person name="Cornejo O."/>
            <person name="Findley S.D."/>
            <person name="Zheng P."/>
            <person name="Utro F."/>
            <person name="Royaert S."/>
            <person name="Saski C."/>
            <person name="Jenkins J."/>
            <person name="Podicheti R."/>
            <person name="Zhao M."/>
            <person name="Scheffler B.E."/>
            <person name="Stack J.C."/>
            <person name="Feltus F.A."/>
            <person name="Mustiga G.M."/>
            <person name="Amores F."/>
            <person name="Phillips W."/>
            <person name="Marelli J.P."/>
            <person name="May G.D."/>
            <person name="Shapiro H."/>
            <person name="Ma J."/>
            <person name="Bustamante C.D."/>
            <person name="Schnell R.J."/>
            <person name="Main D."/>
            <person name="Gilbert D."/>
            <person name="Parida L."/>
            <person name="Kuhn D.N."/>
        </authorList>
    </citation>
    <scope>NUCLEOTIDE SEQUENCE [LARGE SCALE GENOMIC DNA]</scope>
    <source>
        <strain evidence="9">cv. Matina 1-6</strain>
    </source>
</reference>
<evidence type="ECO:0000256" key="3">
    <source>
        <dbReference type="ARBA" id="ARBA00022801"/>
    </source>
</evidence>
<keyword evidence="3" id="KW-0378">Hydrolase</keyword>
<dbReference type="GO" id="GO:0047427">
    <property type="term" value="F:cyanoalanine nitrilase activity"/>
    <property type="evidence" value="ECO:0007669"/>
    <property type="project" value="UniProtKB-EC"/>
</dbReference>
<evidence type="ECO:0000256" key="2">
    <source>
        <dbReference type="ARBA" id="ARBA00008129"/>
    </source>
</evidence>
<organism evidence="8 9">
    <name type="scientific">Theobroma cacao</name>
    <name type="common">Cacao</name>
    <name type="synonym">Cocoa</name>
    <dbReference type="NCBI Taxonomy" id="3641"/>
    <lineage>
        <taxon>Eukaryota</taxon>
        <taxon>Viridiplantae</taxon>
        <taxon>Streptophyta</taxon>
        <taxon>Embryophyta</taxon>
        <taxon>Tracheophyta</taxon>
        <taxon>Spermatophyta</taxon>
        <taxon>Magnoliopsida</taxon>
        <taxon>eudicotyledons</taxon>
        <taxon>Gunneridae</taxon>
        <taxon>Pentapetalae</taxon>
        <taxon>rosids</taxon>
        <taxon>malvids</taxon>
        <taxon>Malvales</taxon>
        <taxon>Malvaceae</taxon>
        <taxon>Byttnerioideae</taxon>
        <taxon>Theobroma</taxon>
    </lineage>
</organism>
<dbReference type="PROSITE" id="PS50263">
    <property type="entry name" value="CN_HYDROLASE"/>
    <property type="match status" value="1"/>
</dbReference>
<comment type="catalytic activity">
    <reaction evidence="4">
        <text>L-asparagine = 3-cyano-L-alanine + H2O</text>
        <dbReference type="Rhea" id="RHEA:15385"/>
        <dbReference type="ChEBI" id="CHEBI:15377"/>
        <dbReference type="ChEBI" id="CHEBI:58048"/>
        <dbReference type="ChEBI" id="CHEBI:77860"/>
        <dbReference type="EC" id="4.2.1.65"/>
    </reaction>
</comment>
<evidence type="ECO:0000313" key="8">
    <source>
        <dbReference type="EMBL" id="EOY33363.1"/>
    </source>
</evidence>
<dbReference type="PANTHER" id="PTHR46044:SF1">
    <property type="entry name" value="CN HYDROLASE DOMAIN-CONTAINING PROTEIN"/>
    <property type="match status" value="1"/>
</dbReference>
<evidence type="ECO:0000313" key="9">
    <source>
        <dbReference type="Proteomes" id="UP000026915"/>
    </source>
</evidence>
<dbReference type="Pfam" id="PF00795">
    <property type="entry name" value="CN_hydrolase"/>
    <property type="match status" value="1"/>
</dbReference>
<dbReference type="InterPro" id="IPR044149">
    <property type="entry name" value="Nitrilases_CHs"/>
</dbReference>
<dbReference type="PANTHER" id="PTHR46044">
    <property type="entry name" value="NITRILASE"/>
    <property type="match status" value="1"/>
</dbReference>
<dbReference type="PROSITE" id="PS00920">
    <property type="entry name" value="NITRIL_CHT_1"/>
    <property type="match status" value="1"/>
</dbReference>
<dbReference type="InterPro" id="IPR000132">
    <property type="entry name" value="Nitrilase/CN_hydratase_CS"/>
</dbReference>
<dbReference type="PROSITE" id="PS00921">
    <property type="entry name" value="NITRIL_CHT_2"/>
    <property type="match status" value="1"/>
</dbReference>
<comment type="catalytic activity">
    <reaction evidence="1">
        <text>3-cyano-L-alanine + 2 H2O = L-aspartate + NH4(+)</text>
        <dbReference type="Rhea" id="RHEA:11188"/>
        <dbReference type="ChEBI" id="CHEBI:15377"/>
        <dbReference type="ChEBI" id="CHEBI:28938"/>
        <dbReference type="ChEBI" id="CHEBI:29991"/>
        <dbReference type="ChEBI" id="CHEBI:77860"/>
        <dbReference type="EC" id="3.5.5.4"/>
    </reaction>
</comment>
<dbReference type="EMBL" id="CM001887">
    <property type="protein sequence ID" value="EOY33363.1"/>
    <property type="molecule type" value="Genomic_DNA"/>
</dbReference>
<evidence type="ECO:0000256" key="4">
    <source>
        <dbReference type="ARBA" id="ARBA00050807"/>
    </source>
</evidence>
<accession>A0A061GVC3</accession>
<dbReference type="GO" id="GO:0018822">
    <property type="term" value="F:nitrile hydratase activity"/>
    <property type="evidence" value="ECO:0007669"/>
    <property type="project" value="UniProtKB-ARBA"/>
</dbReference>
<feature type="domain" description="CN hydrolase" evidence="7">
    <location>
        <begin position="51"/>
        <end position="323"/>
    </location>
</feature>
<evidence type="ECO:0000256" key="5">
    <source>
        <dbReference type="PROSITE-ProRule" id="PRU10139"/>
    </source>
</evidence>
<gene>
    <name evidence="8" type="ORF">TCM_041340</name>
</gene>
<evidence type="ECO:0000256" key="6">
    <source>
        <dbReference type="SAM" id="MobiDB-lite"/>
    </source>
</evidence>
<dbReference type="GO" id="GO:0047558">
    <property type="term" value="F:3-cyanoalanine hydratase activity"/>
    <property type="evidence" value="ECO:0007669"/>
    <property type="project" value="UniProtKB-EC"/>
</dbReference>
<dbReference type="Gramene" id="EOY33363">
    <property type="protein sequence ID" value="EOY33363"/>
    <property type="gene ID" value="TCM_041340"/>
</dbReference>
<evidence type="ECO:0000256" key="1">
    <source>
        <dbReference type="ARBA" id="ARBA00000322"/>
    </source>
</evidence>
<dbReference type="GO" id="GO:0080061">
    <property type="term" value="F:indole-3-acetonitrile nitrilase activity"/>
    <property type="evidence" value="ECO:0007669"/>
    <property type="project" value="UniProtKB-ARBA"/>
</dbReference>
<dbReference type="CDD" id="cd07564">
    <property type="entry name" value="nitrilases_CHs"/>
    <property type="match status" value="1"/>
</dbReference>
<dbReference type="InterPro" id="IPR003010">
    <property type="entry name" value="C-N_Hydrolase"/>
</dbReference>
<protein>
    <submittedName>
        <fullName evidence="8">Nitrilase 4 isoform 2</fullName>
    </submittedName>
</protein>
<evidence type="ECO:0000259" key="7">
    <source>
        <dbReference type="PROSITE" id="PS50263"/>
    </source>
</evidence>
<keyword evidence="9" id="KW-1185">Reference proteome</keyword>
<feature type="compositionally biased region" description="Polar residues" evidence="6">
    <location>
        <begin position="1"/>
        <end position="20"/>
    </location>
</feature>
<dbReference type="FunFam" id="3.60.110.10:FF:000006">
    <property type="entry name" value="Bifunctional nitrilase/nitrile hydratase NIT4B"/>
    <property type="match status" value="1"/>
</dbReference>